<dbReference type="GO" id="GO:0003677">
    <property type="term" value="F:DNA binding"/>
    <property type="evidence" value="ECO:0007669"/>
    <property type="project" value="InterPro"/>
</dbReference>
<dbReference type="SUPFAM" id="SSF56349">
    <property type="entry name" value="DNA breaking-rejoining enzymes"/>
    <property type="match status" value="1"/>
</dbReference>
<name>T1A5G3_9ZZZZ</name>
<dbReference type="EMBL" id="AUZZ01004735">
    <property type="protein sequence ID" value="EQD52153.1"/>
    <property type="molecule type" value="Genomic_DNA"/>
</dbReference>
<reference evidence="3" key="1">
    <citation type="submission" date="2013-08" db="EMBL/GenBank/DDBJ databases">
        <authorList>
            <person name="Mendez C."/>
            <person name="Richter M."/>
            <person name="Ferrer M."/>
            <person name="Sanchez J."/>
        </authorList>
    </citation>
    <scope>NUCLEOTIDE SEQUENCE</scope>
</reference>
<dbReference type="PANTHER" id="PTHR30349:SF90">
    <property type="entry name" value="TYROSINE RECOMBINASE XERD"/>
    <property type="match status" value="1"/>
</dbReference>
<evidence type="ECO:0000313" key="3">
    <source>
        <dbReference type="EMBL" id="EQD52153.1"/>
    </source>
</evidence>
<organism evidence="3">
    <name type="scientific">mine drainage metagenome</name>
    <dbReference type="NCBI Taxonomy" id="410659"/>
    <lineage>
        <taxon>unclassified sequences</taxon>
        <taxon>metagenomes</taxon>
        <taxon>ecological metagenomes</taxon>
    </lineage>
</organism>
<dbReference type="PANTHER" id="PTHR30349">
    <property type="entry name" value="PHAGE INTEGRASE-RELATED"/>
    <property type="match status" value="1"/>
</dbReference>
<keyword evidence="1" id="KW-0233">DNA recombination</keyword>
<gene>
    <name evidence="3" type="ORF">B2A_06672</name>
</gene>
<evidence type="ECO:0000256" key="1">
    <source>
        <dbReference type="ARBA" id="ARBA00023172"/>
    </source>
</evidence>
<dbReference type="PROSITE" id="PS51898">
    <property type="entry name" value="TYR_RECOMBINASE"/>
    <property type="match status" value="1"/>
</dbReference>
<evidence type="ECO:0000259" key="2">
    <source>
        <dbReference type="PROSITE" id="PS51898"/>
    </source>
</evidence>
<dbReference type="GO" id="GO:0006310">
    <property type="term" value="P:DNA recombination"/>
    <property type="evidence" value="ECO:0007669"/>
    <property type="project" value="UniProtKB-KW"/>
</dbReference>
<feature type="domain" description="Tyr recombinase" evidence="2">
    <location>
        <begin position="19"/>
        <end position="205"/>
    </location>
</feature>
<dbReference type="CDD" id="cd01188">
    <property type="entry name" value="INT_RitA_C_like"/>
    <property type="match status" value="1"/>
</dbReference>
<comment type="caution">
    <text evidence="3">The sequence shown here is derived from an EMBL/GenBank/DDBJ whole genome shotgun (WGS) entry which is preliminary data.</text>
</comment>
<dbReference type="Gene3D" id="1.10.443.10">
    <property type="entry name" value="Intergrase catalytic core"/>
    <property type="match status" value="1"/>
</dbReference>
<dbReference type="AlphaFoldDB" id="T1A5G3"/>
<dbReference type="InterPro" id="IPR050090">
    <property type="entry name" value="Tyrosine_recombinase_XerCD"/>
</dbReference>
<dbReference type="InterPro" id="IPR011010">
    <property type="entry name" value="DNA_brk_join_enz"/>
</dbReference>
<dbReference type="GO" id="GO:0015074">
    <property type="term" value="P:DNA integration"/>
    <property type="evidence" value="ECO:0007669"/>
    <property type="project" value="InterPro"/>
</dbReference>
<accession>T1A5G3</accession>
<sequence length="219" mass="24117">MTRDLSVFVPPVRDSKRDHVPSAYPPEDIERLLAAVDRGNPKGRRDYAILLLASRLGLRASDICQLTFDNFHWESNTLAISQRKTGDALVLPLLNEVGEAVIEYLKYGRPTIDTDVVFLRHSAPIGPLTSPTLHSIVTKYMGRAGITIPPGKKHGPHALRHSLASAMLHHDATLPVISAALGHIDSRTTAIYLTIDLTQLRTLALPVPPLRANWEGMYA</sequence>
<dbReference type="Pfam" id="PF00589">
    <property type="entry name" value="Phage_integrase"/>
    <property type="match status" value="1"/>
</dbReference>
<proteinExistence type="predicted"/>
<dbReference type="InterPro" id="IPR002104">
    <property type="entry name" value="Integrase_catalytic"/>
</dbReference>
<protein>
    <submittedName>
        <fullName evidence="3">Integrase/recombinase</fullName>
    </submittedName>
</protein>
<dbReference type="InterPro" id="IPR013762">
    <property type="entry name" value="Integrase-like_cat_sf"/>
</dbReference>
<reference evidence="3" key="2">
    <citation type="journal article" date="2014" name="ISME J.">
        <title>Microbial stratification in low pH oxic and suboxic macroscopic growths along an acid mine drainage.</title>
        <authorList>
            <person name="Mendez-Garcia C."/>
            <person name="Mesa V."/>
            <person name="Sprenger R.R."/>
            <person name="Richter M."/>
            <person name="Diez M.S."/>
            <person name="Solano J."/>
            <person name="Bargiela R."/>
            <person name="Golyshina O.V."/>
            <person name="Manteca A."/>
            <person name="Ramos J.L."/>
            <person name="Gallego J.R."/>
            <person name="Llorente I."/>
            <person name="Martins Dos Santos V.A."/>
            <person name="Jensen O.N."/>
            <person name="Pelaez A.I."/>
            <person name="Sanchez J."/>
            <person name="Ferrer M."/>
        </authorList>
    </citation>
    <scope>NUCLEOTIDE SEQUENCE</scope>
</reference>